<feature type="compositionally biased region" description="Polar residues" evidence="1">
    <location>
        <begin position="98"/>
        <end position="107"/>
    </location>
</feature>
<feature type="compositionally biased region" description="Polar residues" evidence="1">
    <location>
        <begin position="125"/>
        <end position="137"/>
    </location>
</feature>
<dbReference type="OrthoDB" id="4900652at2759"/>
<proteinExistence type="predicted"/>
<comment type="caution">
    <text evidence="2">The sequence shown here is derived from an EMBL/GenBank/DDBJ whole genome shotgun (WGS) entry which is preliminary data.</text>
</comment>
<evidence type="ECO:0000313" key="3">
    <source>
        <dbReference type="Proteomes" id="UP000827724"/>
    </source>
</evidence>
<sequence length="137" mass="14811">MDERGISNTPKSLSMSSRLSEANTTSEKSVGVSERREHKHMPARIATRDAAVEAQPGVVESRTNGSESQPTKDAKAMSSKPSSIFFMRPRYSRRVQSRSEPSHTSPAPDSVKCIESPAESAADTKVTSTSPSPVFDT</sequence>
<dbReference type="AlphaFoldDB" id="A0A9P8U016"/>
<protein>
    <submittedName>
        <fullName evidence="2">Heavy metal tolerance</fullName>
    </submittedName>
</protein>
<evidence type="ECO:0000313" key="2">
    <source>
        <dbReference type="EMBL" id="KAH6610089.1"/>
    </source>
</evidence>
<feature type="region of interest" description="Disordered" evidence="1">
    <location>
        <begin position="1"/>
        <end position="137"/>
    </location>
</feature>
<gene>
    <name evidence="2" type="ORF">Trco_000109</name>
</gene>
<accession>A0A9P8U016</accession>
<feature type="compositionally biased region" description="Polar residues" evidence="1">
    <location>
        <begin position="1"/>
        <end position="28"/>
    </location>
</feature>
<name>A0A9P8U016_9HYPO</name>
<keyword evidence="3" id="KW-1185">Reference proteome</keyword>
<dbReference type="EMBL" id="JAIWOZ010000001">
    <property type="protein sequence ID" value="KAH6610089.1"/>
    <property type="molecule type" value="Genomic_DNA"/>
</dbReference>
<organism evidence="2 3">
    <name type="scientific">Trichoderma cornu-damae</name>
    <dbReference type="NCBI Taxonomy" id="654480"/>
    <lineage>
        <taxon>Eukaryota</taxon>
        <taxon>Fungi</taxon>
        <taxon>Dikarya</taxon>
        <taxon>Ascomycota</taxon>
        <taxon>Pezizomycotina</taxon>
        <taxon>Sordariomycetes</taxon>
        <taxon>Hypocreomycetidae</taxon>
        <taxon>Hypocreales</taxon>
        <taxon>Hypocreaceae</taxon>
        <taxon>Trichoderma</taxon>
    </lineage>
</organism>
<reference evidence="2" key="1">
    <citation type="submission" date="2021-08" db="EMBL/GenBank/DDBJ databases">
        <title>Chromosome-Level Trichoderma cornu-damae using Hi-C Data.</title>
        <authorList>
            <person name="Kim C.S."/>
        </authorList>
    </citation>
    <scope>NUCLEOTIDE SEQUENCE</scope>
    <source>
        <strain evidence="2">KA19-0412C</strain>
    </source>
</reference>
<dbReference type="Proteomes" id="UP000827724">
    <property type="component" value="Unassembled WGS sequence"/>
</dbReference>
<evidence type="ECO:0000256" key="1">
    <source>
        <dbReference type="SAM" id="MobiDB-lite"/>
    </source>
</evidence>